<dbReference type="Gene3D" id="1.10.357.10">
    <property type="entry name" value="Tetracycline Repressor, domain 2"/>
    <property type="match status" value="1"/>
</dbReference>
<organism evidence="8 9">
    <name type="scientific">Salinispora arenicola</name>
    <dbReference type="NCBI Taxonomy" id="168697"/>
    <lineage>
        <taxon>Bacteria</taxon>
        <taxon>Bacillati</taxon>
        <taxon>Actinomycetota</taxon>
        <taxon>Actinomycetes</taxon>
        <taxon>Micromonosporales</taxon>
        <taxon>Micromonosporaceae</taxon>
        <taxon>Salinispora</taxon>
    </lineage>
</organism>
<dbReference type="PROSITE" id="PS50977">
    <property type="entry name" value="HTH_TETR_2"/>
    <property type="match status" value="1"/>
</dbReference>
<dbReference type="Pfam" id="PF00440">
    <property type="entry name" value="TetR_N"/>
    <property type="match status" value="1"/>
</dbReference>
<dbReference type="GO" id="GO:0003700">
    <property type="term" value="F:DNA-binding transcription factor activity"/>
    <property type="evidence" value="ECO:0007669"/>
    <property type="project" value="TreeGrafter"/>
</dbReference>
<accession>A0A542XHE9</accession>
<gene>
    <name evidence="8" type="ORF">FB564_0284</name>
    <name evidence="7" type="ORF">Sar04_30550</name>
</gene>
<dbReference type="Proteomes" id="UP000315983">
    <property type="component" value="Unassembled WGS sequence"/>
</dbReference>
<reference evidence="7 10" key="2">
    <citation type="submission" date="2021-03" db="EMBL/GenBank/DDBJ databases">
        <title>Whole genome shotgun sequence of Salinispora arenicola NBRC 105043.</title>
        <authorList>
            <person name="Komaki H."/>
            <person name="Tamura T."/>
        </authorList>
    </citation>
    <scope>NUCLEOTIDE SEQUENCE [LARGE SCALE GENOMIC DNA]</scope>
    <source>
        <strain evidence="7 10">NBRC 105043</strain>
    </source>
</reference>
<evidence type="ECO:0000313" key="8">
    <source>
        <dbReference type="EMBL" id="TQL35252.1"/>
    </source>
</evidence>
<dbReference type="GeneID" id="93769647"/>
<sequence>MTRTRDVQAQRQRLSAATWAVLAQDGLTGLTVRAVAERAGCTTGLVMHTFPDKLSLLRHARDLLHERTAERIEQAEAAAADPRDRLRAVLSQAVAASDDKRQEAGVWVAYAAAAVANADLADLHRKHNRSFLARINRLLAEAYPDLAEDVRADAATALVALVEGINTLAALDPATYHPAEQRRAVENALDRLTAPGSVFSGG</sequence>
<evidence type="ECO:0000256" key="3">
    <source>
        <dbReference type="ARBA" id="ARBA00023125"/>
    </source>
</evidence>
<dbReference type="EMBL" id="VFOL01000001">
    <property type="protein sequence ID" value="TQL35252.1"/>
    <property type="molecule type" value="Genomic_DNA"/>
</dbReference>
<dbReference type="PANTHER" id="PTHR30055">
    <property type="entry name" value="HTH-TYPE TRANSCRIPTIONAL REGULATOR RUTR"/>
    <property type="match status" value="1"/>
</dbReference>
<protein>
    <submittedName>
        <fullName evidence="8">TetR family transcriptional regulator</fullName>
    </submittedName>
</protein>
<evidence type="ECO:0000313" key="10">
    <source>
        <dbReference type="Proteomes" id="UP000677457"/>
    </source>
</evidence>
<dbReference type="InterPro" id="IPR050109">
    <property type="entry name" value="HTH-type_TetR-like_transc_reg"/>
</dbReference>
<evidence type="ECO:0000256" key="5">
    <source>
        <dbReference type="PROSITE-ProRule" id="PRU00335"/>
    </source>
</evidence>
<dbReference type="Proteomes" id="UP000677457">
    <property type="component" value="Unassembled WGS sequence"/>
</dbReference>
<proteinExistence type="predicted"/>
<evidence type="ECO:0000313" key="7">
    <source>
        <dbReference type="EMBL" id="GIM86319.1"/>
    </source>
</evidence>
<dbReference type="AlphaFoldDB" id="A0A542XHE9"/>
<dbReference type="PANTHER" id="PTHR30055:SF228">
    <property type="entry name" value="TRANSCRIPTIONAL REGULATOR-RELATED"/>
    <property type="match status" value="1"/>
</dbReference>
<evidence type="ECO:0000256" key="2">
    <source>
        <dbReference type="ARBA" id="ARBA00023015"/>
    </source>
</evidence>
<dbReference type="SUPFAM" id="SSF46689">
    <property type="entry name" value="Homeodomain-like"/>
    <property type="match status" value="1"/>
</dbReference>
<keyword evidence="3 5" id="KW-0238">DNA-binding</keyword>
<name>A0A542XHE9_SALAC</name>
<keyword evidence="2" id="KW-0805">Transcription regulation</keyword>
<feature type="DNA-binding region" description="H-T-H motif" evidence="5">
    <location>
        <begin position="31"/>
        <end position="50"/>
    </location>
</feature>
<dbReference type="InterPro" id="IPR009057">
    <property type="entry name" value="Homeodomain-like_sf"/>
</dbReference>
<keyword evidence="4" id="KW-0804">Transcription</keyword>
<feature type="domain" description="HTH tetR-type" evidence="6">
    <location>
        <begin position="8"/>
        <end position="68"/>
    </location>
</feature>
<evidence type="ECO:0000256" key="4">
    <source>
        <dbReference type="ARBA" id="ARBA00023163"/>
    </source>
</evidence>
<comment type="caution">
    <text evidence="8">The sequence shown here is derived from an EMBL/GenBank/DDBJ whole genome shotgun (WGS) entry which is preliminary data.</text>
</comment>
<dbReference type="InterPro" id="IPR039538">
    <property type="entry name" value="BetI_C"/>
</dbReference>
<dbReference type="InterPro" id="IPR001647">
    <property type="entry name" value="HTH_TetR"/>
</dbReference>
<evidence type="ECO:0000256" key="1">
    <source>
        <dbReference type="ARBA" id="ARBA00022491"/>
    </source>
</evidence>
<evidence type="ECO:0000259" key="6">
    <source>
        <dbReference type="PROSITE" id="PS50977"/>
    </source>
</evidence>
<dbReference type="RefSeq" id="WP_142116072.1">
    <property type="nucleotide sequence ID" value="NZ_BOQM01000023.1"/>
</dbReference>
<keyword evidence="10" id="KW-1185">Reference proteome</keyword>
<evidence type="ECO:0000313" key="9">
    <source>
        <dbReference type="Proteomes" id="UP000315983"/>
    </source>
</evidence>
<dbReference type="GO" id="GO:0000976">
    <property type="term" value="F:transcription cis-regulatory region binding"/>
    <property type="evidence" value="ECO:0007669"/>
    <property type="project" value="TreeGrafter"/>
</dbReference>
<dbReference type="EMBL" id="BOQM01000023">
    <property type="protein sequence ID" value="GIM86319.1"/>
    <property type="molecule type" value="Genomic_DNA"/>
</dbReference>
<dbReference type="InterPro" id="IPR036271">
    <property type="entry name" value="Tet_transcr_reg_TetR-rel_C_sf"/>
</dbReference>
<dbReference type="SUPFAM" id="SSF48498">
    <property type="entry name" value="Tetracyclin repressor-like, C-terminal domain"/>
    <property type="match status" value="1"/>
</dbReference>
<reference evidence="8 9" key="1">
    <citation type="submission" date="2019-06" db="EMBL/GenBank/DDBJ databases">
        <title>Sequencing the genomes of 1000 actinobacteria strains.</title>
        <authorList>
            <person name="Klenk H.-P."/>
        </authorList>
    </citation>
    <scope>NUCLEOTIDE SEQUENCE [LARGE SCALE GENOMIC DNA]</scope>
    <source>
        <strain evidence="8 9">DSM 44819</strain>
    </source>
</reference>
<dbReference type="Pfam" id="PF13977">
    <property type="entry name" value="TetR_C_6"/>
    <property type="match status" value="1"/>
</dbReference>
<keyword evidence="1" id="KW-0678">Repressor</keyword>